<proteinExistence type="predicted"/>
<reference evidence="3 4" key="1">
    <citation type="submission" date="2016-03" db="EMBL/GenBank/DDBJ databases">
        <authorList>
            <person name="Ploux O."/>
        </authorList>
    </citation>
    <scope>NUCLEOTIDE SEQUENCE [LARGE SCALE GENOMIC DNA]</scope>
    <source>
        <strain evidence="3 4">UAMH 11012</strain>
    </source>
</reference>
<dbReference type="AlphaFoldDB" id="A0A1L7XTZ0"/>
<dbReference type="InterPro" id="IPR048519">
    <property type="entry name" value="Gfd2/YDR514C-like_C"/>
</dbReference>
<name>A0A1L7XTZ0_9HELO</name>
<dbReference type="Proteomes" id="UP000184330">
    <property type="component" value="Unassembled WGS sequence"/>
</dbReference>
<dbReference type="InterPro" id="IPR036397">
    <property type="entry name" value="RNaseH_sf"/>
</dbReference>
<dbReference type="GO" id="GO:0003676">
    <property type="term" value="F:nucleic acid binding"/>
    <property type="evidence" value="ECO:0007669"/>
    <property type="project" value="InterPro"/>
</dbReference>
<dbReference type="Pfam" id="PF21762">
    <property type="entry name" value="DEDDh_C"/>
    <property type="match status" value="1"/>
</dbReference>
<dbReference type="GO" id="GO:0005634">
    <property type="term" value="C:nucleus"/>
    <property type="evidence" value="ECO:0007669"/>
    <property type="project" value="TreeGrafter"/>
</dbReference>
<dbReference type="EMBL" id="FJOG01000056">
    <property type="protein sequence ID" value="CZR68490.1"/>
    <property type="molecule type" value="Genomic_DNA"/>
</dbReference>
<protein>
    <recommendedName>
        <fullName evidence="2">Gfd2/YDR514C-like C-terminal domain-containing protein</fullName>
    </recommendedName>
</protein>
<evidence type="ECO:0000313" key="3">
    <source>
        <dbReference type="EMBL" id="CZR68490.1"/>
    </source>
</evidence>
<evidence type="ECO:0000313" key="4">
    <source>
        <dbReference type="Proteomes" id="UP000184330"/>
    </source>
</evidence>
<dbReference type="SUPFAM" id="SSF53098">
    <property type="entry name" value="Ribonuclease H-like"/>
    <property type="match status" value="1"/>
</dbReference>
<dbReference type="InterPro" id="IPR012337">
    <property type="entry name" value="RNaseH-like_sf"/>
</dbReference>
<evidence type="ECO:0000259" key="2">
    <source>
        <dbReference type="Pfam" id="PF21762"/>
    </source>
</evidence>
<accession>A0A1L7XTZ0</accession>
<organism evidence="3 4">
    <name type="scientific">Phialocephala subalpina</name>
    <dbReference type="NCBI Taxonomy" id="576137"/>
    <lineage>
        <taxon>Eukaryota</taxon>
        <taxon>Fungi</taxon>
        <taxon>Dikarya</taxon>
        <taxon>Ascomycota</taxon>
        <taxon>Pezizomycotina</taxon>
        <taxon>Leotiomycetes</taxon>
        <taxon>Helotiales</taxon>
        <taxon>Mollisiaceae</taxon>
        <taxon>Phialocephala</taxon>
        <taxon>Phialocephala fortinii species complex</taxon>
    </lineage>
</organism>
<dbReference type="InterPro" id="IPR040151">
    <property type="entry name" value="Gfd2/YDR514C-like"/>
</dbReference>
<keyword evidence="4" id="KW-1185">Reference proteome</keyword>
<feature type="compositionally biased region" description="Polar residues" evidence="1">
    <location>
        <begin position="1"/>
        <end position="10"/>
    </location>
</feature>
<sequence>MSSNTSSGRSVPTHEPSAFRIRSQTVPSRDCTILSGLSSDGSEKSLDRLSSYARSLDREFHDPVFVSLDTEVEDVRKIGISIFDTRDLTLATAKSDLSTVISTYNYIMRQAKGQSGQRKFKFGTSQWIEKRWVPWLLNKDLETGTPDPAIIEPRHVVLIGHSIGSDLQTLECVPLGLNPTIDNPILDAAELCREVFNLDPAYVLELMDLIEWLEVDHKHVRMHNAGNDANITLKVFLKEVEFEAGMNEGRDGPEENITSEDSFIGEDRDTLKARCASEERSGWDFLRAFDELCIV</sequence>
<feature type="region of interest" description="Disordered" evidence="1">
    <location>
        <begin position="1"/>
        <end position="25"/>
    </location>
</feature>
<feature type="domain" description="Gfd2/YDR514C-like C-terminal" evidence="2">
    <location>
        <begin position="64"/>
        <end position="237"/>
    </location>
</feature>
<dbReference type="OrthoDB" id="5953249at2759"/>
<dbReference type="PANTHER" id="PTHR28083:SF1">
    <property type="entry name" value="GOOD FOR FULL DBP5 ACTIVITY PROTEIN 2"/>
    <property type="match status" value="1"/>
</dbReference>
<dbReference type="PANTHER" id="PTHR28083">
    <property type="entry name" value="GOOD FOR FULL DBP5 ACTIVITY PROTEIN 2"/>
    <property type="match status" value="1"/>
</dbReference>
<dbReference type="Gene3D" id="3.30.420.10">
    <property type="entry name" value="Ribonuclease H-like superfamily/Ribonuclease H"/>
    <property type="match status" value="1"/>
</dbReference>
<evidence type="ECO:0000256" key="1">
    <source>
        <dbReference type="SAM" id="MobiDB-lite"/>
    </source>
</evidence>
<gene>
    <name evidence="3" type="ORF">PAC_18389</name>
</gene>